<dbReference type="PANTHER" id="PTHR32332:SF34">
    <property type="entry name" value="2-NITROPROPANE DIOXYGENASE FAMILY, PUTATIVE-RELATED"/>
    <property type="match status" value="1"/>
</dbReference>
<keyword evidence="3" id="KW-0560">Oxidoreductase</keyword>
<comment type="caution">
    <text evidence="4">The sequence shown here is derived from an EMBL/GenBank/DDBJ whole genome shotgun (WGS) entry which is preliminary data.</text>
</comment>
<keyword evidence="4" id="KW-0223">Dioxygenase</keyword>
<dbReference type="Proteomes" id="UP001187682">
    <property type="component" value="Unassembled WGS sequence"/>
</dbReference>
<proteinExistence type="predicted"/>
<protein>
    <submittedName>
        <fullName evidence="4">Related to oxidoreductase 2-nitropropane dioxygenase family, putative</fullName>
    </submittedName>
</protein>
<dbReference type="GO" id="GO:0018580">
    <property type="term" value="F:nitronate monooxygenase activity"/>
    <property type="evidence" value="ECO:0007669"/>
    <property type="project" value="InterPro"/>
</dbReference>
<dbReference type="GO" id="GO:0051213">
    <property type="term" value="F:dioxygenase activity"/>
    <property type="evidence" value="ECO:0007669"/>
    <property type="project" value="UniProtKB-KW"/>
</dbReference>
<keyword evidence="2" id="KW-0288">FMN</keyword>
<dbReference type="SUPFAM" id="SSF51412">
    <property type="entry name" value="Inosine monophosphate dehydrogenase (IMPDH)"/>
    <property type="match status" value="1"/>
</dbReference>
<evidence type="ECO:0000256" key="2">
    <source>
        <dbReference type="ARBA" id="ARBA00022643"/>
    </source>
</evidence>
<dbReference type="InterPro" id="IPR004136">
    <property type="entry name" value="NMO"/>
</dbReference>
<evidence type="ECO:0000256" key="3">
    <source>
        <dbReference type="ARBA" id="ARBA00023002"/>
    </source>
</evidence>
<evidence type="ECO:0000313" key="5">
    <source>
        <dbReference type="Proteomes" id="UP001187682"/>
    </source>
</evidence>
<dbReference type="EMBL" id="ONZQ02000014">
    <property type="protein sequence ID" value="SPO06059.1"/>
    <property type="molecule type" value="Genomic_DNA"/>
</dbReference>
<dbReference type="Pfam" id="PF03060">
    <property type="entry name" value="NMO"/>
    <property type="match status" value="1"/>
</dbReference>
<evidence type="ECO:0000313" key="4">
    <source>
        <dbReference type="EMBL" id="SPO06059.1"/>
    </source>
</evidence>
<gene>
    <name evidence="4" type="ORF">DNG_08748</name>
</gene>
<dbReference type="CDD" id="cd04730">
    <property type="entry name" value="NPD_like"/>
    <property type="match status" value="1"/>
</dbReference>
<keyword evidence="5" id="KW-1185">Reference proteome</keyword>
<accession>A0AAE8SYN8</accession>
<dbReference type="AlphaFoldDB" id="A0AAE8SYN8"/>
<sequence>MLSLSVTFNKLSQAYPWIASPLIVLAPMRGIAGPTLAVAVSQAGGLGFIAFTGKNSGLEDLETASQLLRGAKEQDDNSLSGISIGGLLPVGLGFLLWADDLSDAVETVEKYRPCAVWLFAPRGGQEELDQWTLGIRAASPKTQVWIQFGTIGEATAAAGSTSPPDVVVIQGTEAGGHGRAHDGIGTITLLPEAADALRSSGIPIIAAGGIADGRGVVAALSLGASGVAMGTRFLAASEARVSKGYQREIVRVADGAKSTTRTTLYNRLRGTVGWPEEFSPRMVKNRSWGDSQAGVPFDELKRLYDEAGKTGDAGWGPEGRLATYAGAVVGLVHEVEDGKVIVKSVREEAKSITEALSTSF</sequence>
<name>A0AAE8SYN8_9PEZI</name>
<organism evidence="4 5">
    <name type="scientific">Cephalotrichum gorgonifer</name>
    <dbReference type="NCBI Taxonomy" id="2041049"/>
    <lineage>
        <taxon>Eukaryota</taxon>
        <taxon>Fungi</taxon>
        <taxon>Dikarya</taxon>
        <taxon>Ascomycota</taxon>
        <taxon>Pezizomycotina</taxon>
        <taxon>Sordariomycetes</taxon>
        <taxon>Hypocreomycetidae</taxon>
        <taxon>Microascales</taxon>
        <taxon>Microascaceae</taxon>
        <taxon>Cephalotrichum</taxon>
    </lineage>
</organism>
<dbReference type="Gene3D" id="3.20.20.70">
    <property type="entry name" value="Aldolase class I"/>
    <property type="match status" value="1"/>
</dbReference>
<dbReference type="InterPro" id="IPR013785">
    <property type="entry name" value="Aldolase_TIM"/>
</dbReference>
<reference evidence="4" key="1">
    <citation type="submission" date="2018-03" db="EMBL/GenBank/DDBJ databases">
        <authorList>
            <person name="Guldener U."/>
        </authorList>
    </citation>
    <scope>NUCLEOTIDE SEQUENCE</scope>
</reference>
<evidence type="ECO:0000256" key="1">
    <source>
        <dbReference type="ARBA" id="ARBA00022630"/>
    </source>
</evidence>
<dbReference type="PANTHER" id="PTHR32332">
    <property type="entry name" value="2-NITROPROPANE DIOXYGENASE"/>
    <property type="match status" value="1"/>
</dbReference>
<keyword evidence="1" id="KW-0285">Flavoprotein</keyword>